<protein>
    <submittedName>
        <fullName evidence="1">Uncharacterized protein</fullName>
    </submittedName>
</protein>
<evidence type="ECO:0000313" key="1">
    <source>
        <dbReference type="EMBL" id="SEH61072.1"/>
    </source>
</evidence>
<organism evidence="1 2">
    <name type="scientific">Bathymodiolus azoricus thioautotrophic gill symbiont</name>
    <dbReference type="NCBI Taxonomy" id="235205"/>
    <lineage>
        <taxon>Bacteria</taxon>
        <taxon>Pseudomonadati</taxon>
        <taxon>Pseudomonadota</taxon>
        <taxon>Gammaproteobacteria</taxon>
        <taxon>sulfur-oxidizing symbionts</taxon>
    </lineage>
</organism>
<sequence>MIKQNKMRVSLVCRNIKIAKSSVVHFRVAKLCNKRVKPKIYATHFDFLLNQIMIFTRS</sequence>
<name>A0A1H6JPF4_9GAMM</name>
<evidence type="ECO:0000313" key="2">
    <source>
        <dbReference type="Proteomes" id="UP000198988"/>
    </source>
</evidence>
<dbReference type="AlphaFoldDB" id="A0A1H6JPF4"/>
<dbReference type="EMBL" id="CDSC02000040">
    <property type="protein sequence ID" value="SEH61072.1"/>
    <property type="molecule type" value="Genomic_DNA"/>
</dbReference>
<reference evidence="2" key="1">
    <citation type="submission" date="2016-06" db="EMBL/GenBank/DDBJ databases">
        <authorList>
            <person name="Petersen J."/>
            <person name="Sayavedra L."/>
        </authorList>
    </citation>
    <scope>NUCLEOTIDE SEQUENCE [LARGE SCALE GENOMIC DNA]</scope>
    <source>
        <strain evidence="2">BazSymA</strain>
    </source>
</reference>
<dbReference type="Proteomes" id="UP000198988">
    <property type="component" value="Unassembled WGS sequence"/>
</dbReference>
<accession>A0A1H6JPF4</accession>
<proteinExistence type="predicted"/>
<gene>
    <name evidence="1" type="ORF">BAZSYMA_ACONTIG61458_2</name>
</gene>